<keyword evidence="1" id="KW-1133">Transmembrane helix</keyword>
<dbReference type="Pfam" id="PF05620">
    <property type="entry name" value="TMEM208_SND2"/>
    <property type="match status" value="1"/>
</dbReference>
<name>F6WR32_CIOIN</name>
<keyword evidence="3" id="KW-1185">Reference proteome</keyword>
<evidence type="ECO:0000313" key="3">
    <source>
        <dbReference type="Proteomes" id="UP000008144"/>
    </source>
</evidence>
<reference evidence="2" key="2">
    <citation type="submission" date="2025-08" db="UniProtKB">
        <authorList>
            <consortium name="Ensembl"/>
        </authorList>
    </citation>
    <scope>IDENTIFICATION</scope>
</reference>
<keyword evidence="1" id="KW-0812">Transmembrane</keyword>
<accession>F6WR32</accession>
<dbReference type="STRING" id="7719.ENSCINP00000028301"/>
<reference evidence="2" key="3">
    <citation type="submission" date="2025-09" db="UniProtKB">
        <authorList>
            <consortium name="Ensembl"/>
        </authorList>
    </citation>
    <scope>IDENTIFICATION</scope>
</reference>
<dbReference type="AlphaFoldDB" id="F6WR32"/>
<proteinExistence type="predicted"/>
<evidence type="ECO:0000313" key="2">
    <source>
        <dbReference type="Ensembl" id="ENSCINP00000028301.2"/>
    </source>
</evidence>
<dbReference type="InterPro" id="IPR008506">
    <property type="entry name" value="SND2/TMEM208"/>
</dbReference>
<keyword evidence="1" id="KW-0472">Membrane</keyword>
<dbReference type="InParanoid" id="F6WR32"/>
<sequence>MAVVKGKQGTKGAKQIKEENRTTYNFYTYIILGANVPVIIMHLL</sequence>
<evidence type="ECO:0000256" key="1">
    <source>
        <dbReference type="SAM" id="Phobius"/>
    </source>
</evidence>
<feature type="transmembrane region" description="Helical" evidence="1">
    <location>
        <begin position="24"/>
        <end position="43"/>
    </location>
</feature>
<reference evidence="3" key="1">
    <citation type="journal article" date="2002" name="Science">
        <title>The draft genome of Ciona intestinalis: insights into chordate and vertebrate origins.</title>
        <authorList>
            <person name="Dehal P."/>
            <person name="Satou Y."/>
            <person name="Campbell R.K."/>
            <person name="Chapman J."/>
            <person name="Degnan B."/>
            <person name="De Tomaso A."/>
            <person name="Davidson B."/>
            <person name="Di Gregorio A."/>
            <person name="Gelpke M."/>
            <person name="Goodstein D.M."/>
            <person name="Harafuji N."/>
            <person name="Hastings K.E."/>
            <person name="Ho I."/>
            <person name="Hotta K."/>
            <person name="Huang W."/>
            <person name="Kawashima T."/>
            <person name="Lemaire P."/>
            <person name="Martinez D."/>
            <person name="Meinertzhagen I.A."/>
            <person name="Necula S."/>
            <person name="Nonaka M."/>
            <person name="Putnam N."/>
            <person name="Rash S."/>
            <person name="Saiga H."/>
            <person name="Satake M."/>
            <person name="Terry A."/>
            <person name="Yamada L."/>
            <person name="Wang H.G."/>
            <person name="Awazu S."/>
            <person name="Azumi K."/>
            <person name="Boore J."/>
            <person name="Branno M."/>
            <person name="Chin-Bow S."/>
            <person name="DeSantis R."/>
            <person name="Doyle S."/>
            <person name="Francino P."/>
            <person name="Keys D.N."/>
            <person name="Haga S."/>
            <person name="Hayashi H."/>
            <person name="Hino K."/>
            <person name="Imai K.S."/>
            <person name="Inaba K."/>
            <person name="Kano S."/>
            <person name="Kobayashi K."/>
            <person name="Kobayashi M."/>
            <person name="Lee B.I."/>
            <person name="Makabe K.W."/>
            <person name="Manohar C."/>
            <person name="Matassi G."/>
            <person name="Medina M."/>
            <person name="Mochizuki Y."/>
            <person name="Mount S."/>
            <person name="Morishita T."/>
            <person name="Miura S."/>
            <person name="Nakayama A."/>
            <person name="Nishizaka S."/>
            <person name="Nomoto H."/>
            <person name="Ohta F."/>
            <person name="Oishi K."/>
            <person name="Rigoutsos I."/>
            <person name="Sano M."/>
            <person name="Sasaki A."/>
            <person name="Sasakura Y."/>
            <person name="Shoguchi E."/>
            <person name="Shin-i T."/>
            <person name="Spagnuolo A."/>
            <person name="Stainier D."/>
            <person name="Suzuki M.M."/>
            <person name="Tassy O."/>
            <person name="Takatori N."/>
            <person name="Tokuoka M."/>
            <person name="Yagi K."/>
            <person name="Yoshizaki F."/>
            <person name="Wada S."/>
            <person name="Zhang C."/>
            <person name="Hyatt P.D."/>
            <person name="Larimer F."/>
            <person name="Detter C."/>
            <person name="Doggett N."/>
            <person name="Glavina T."/>
            <person name="Hawkins T."/>
            <person name="Richardson P."/>
            <person name="Lucas S."/>
            <person name="Kohara Y."/>
            <person name="Levine M."/>
            <person name="Satoh N."/>
            <person name="Rokhsar D.S."/>
        </authorList>
    </citation>
    <scope>NUCLEOTIDE SEQUENCE [LARGE SCALE GENOMIC DNA]</scope>
</reference>
<dbReference type="Ensembl" id="ENSCINT00000028547.2">
    <property type="protein sequence ID" value="ENSCINP00000028301.2"/>
    <property type="gene ID" value="ENSCING00000016285.2"/>
</dbReference>
<organism evidence="2 3">
    <name type="scientific">Ciona intestinalis</name>
    <name type="common">Transparent sea squirt</name>
    <name type="synonym">Ascidia intestinalis</name>
    <dbReference type="NCBI Taxonomy" id="7719"/>
    <lineage>
        <taxon>Eukaryota</taxon>
        <taxon>Metazoa</taxon>
        <taxon>Chordata</taxon>
        <taxon>Tunicata</taxon>
        <taxon>Ascidiacea</taxon>
        <taxon>Phlebobranchia</taxon>
        <taxon>Cionidae</taxon>
        <taxon>Ciona</taxon>
    </lineage>
</organism>
<dbReference type="Proteomes" id="UP000008144">
    <property type="component" value="Unassembled WGS sequence"/>
</dbReference>
<dbReference type="HOGENOM" id="CLU_3227004_0_0_1"/>
<protein>
    <submittedName>
        <fullName evidence="2">Uncharacterized protein</fullName>
    </submittedName>
</protein>